<dbReference type="GO" id="GO:0008422">
    <property type="term" value="F:beta-glucosidase activity"/>
    <property type="evidence" value="ECO:0007669"/>
    <property type="project" value="UniProtKB-EC"/>
</dbReference>
<dbReference type="InterPro" id="IPR051915">
    <property type="entry name" value="Cellulose_Degrad_GH3"/>
</dbReference>
<dbReference type="Gene3D" id="3.40.50.1700">
    <property type="entry name" value="Glycoside hydrolase family 3 C-terminal domain"/>
    <property type="match status" value="1"/>
</dbReference>
<dbReference type="InterPro" id="IPR017853">
    <property type="entry name" value="GH"/>
</dbReference>
<evidence type="ECO:0000256" key="4">
    <source>
        <dbReference type="ARBA" id="ARBA00022729"/>
    </source>
</evidence>
<dbReference type="Pfam" id="PF14310">
    <property type="entry name" value="Fn3-like"/>
    <property type="match status" value="1"/>
</dbReference>
<dbReference type="AlphaFoldDB" id="A0A5B9EKX4"/>
<evidence type="ECO:0000256" key="6">
    <source>
        <dbReference type="ARBA" id="ARBA00023295"/>
    </source>
</evidence>
<proteinExistence type="inferred from homology"/>
<dbReference type="RefSeq" id="WP_147650033.1">
    <property type="nucleotide sequence ID" value="NZ_CP042806.1"/>
</dbReference>
<dbReference type="EMBL" id="CP042806">
    <property type="protein sequence ID" value="QEE30736.1"/>
    <property type="molecule type" value="Genomic_DNA"/>
</dbReference>
<dbReference type="SMART" id="SM01217">
    <property type="entry name" value="Fn3_like"/>
    <property type="match status" value="1"/>
</dbReference>
<dbReference type="InterPro" id="IPR026891">
    <property type="entry name" value="Fn3-like"/>
</dbReference>
<dbReference type="FunFam" id="3.20.20.300:FF:000005">
    <property type="entry name" value="Periplasmic beta-glucosidase"/>
    <property type="match status" value="1"/>
</dbReference>
<evidence type="ECO:0000256" key="3">
    <source>
        <dbReference type="ARBA" id="ARBA00012744"/>
    </source>
</evidence>
<protein>
    <recommendedName>
        <fullName evidence="3">beta-glucosidase</fullName>
        <ecNumber evidence="3">3.2.1.21</ecNumber>
    </recommendedName>
</protein>
<keyword evidence="5 7" id="KW-0378">Hydrolase</keyword>
<dbReference type="KEGG" id="talb:FTW19_23700"/>
<dbReference type="Pfam" id="PF01915">
    <property type="entry name" value="Glyco_hydro_3_C"/>
    <property type="match status" value="1"/>
</dbReference>
<evidence type="ECO:0000259" key="8">
    <source>
        <dbReference type="SMART" id="SM01217"/>
    </source>
</evidence>
<accession>A0A5B9EKX4</accession>
<dbReference type="Proteomes" id="UP000321820">
    <property type="component" value="Chromosome"/>
</dbReference>
<evidence type="ECO:0000256" key="1">
    <source>
        <dbReference type="ARBA" id="ARBA00000448"/>
    </source>
</evidence>
<dbReference type="SUPFAM" id="SSF52279">
    <property type="entry name" value="Beta-D-glucan exohydrolase, C-terminal domain"/>
    <property type="match status" value="1"/>
</dbReference>
<gene>
    <name evidence="9" type="ORF">FTW19_23700</name>
</gene>
<keyword evidence="10" id="KW-1185">Reference proteome</keyword>
<comment type="similarity">
    <text evidence="2 7">Belongs to the glycosyl hydrolase 3 family.</text>
</comment>
<reference evidence="9 10" key="1">
    <citation type="submission" date="2019-08" db="EMBL/GenBank/DDBJ databases">
        <title>Complete genome sequence of Terriglobus albidus strain ORNL.</title>
        <authorList>
            <person name="Podar M."/>
        </authorList>
    </citation>
    <scope>NUCLEOTIDE SEQUENCE [LARGE SCALE GENOMIC DNA]</scope>
    <source>
        <strain evidence="9 10">ORNL</strain>
    </source>
</reference>
<dbReference type="Gene3D" id="2.60.40.10">
    <property type="entry name" value="Immunoglobulins"/>
    <property type="match status" value="1"/>
</dbReference>
<comment type="catalytic activity">
    <reaction evidence="1">
        <text>Hydrolysis of terminal, non-reducing beta-D-glucosyl residues with release of beta-D-glucose.</text>
        <dbReference type="EC" id="3.2.1.21"/>
    </reaction>
</comment>
<dbReference type="InterPro" id="IPR001764">
    <property type="entry name" value="Glyco_hydro_3_N"/>
</dbReference>
<dbReference type="PRINTS" id="PR00133">
    <property type="entry name" value="GLHYDRLASE3"/>
</dbReference>
<feature type="domain" description="Fibronectin type III-like" evidence="8">
    <location>
        <begin position="703"/>
        <end position="772"/>
    </location>
</feature>
<dbReference type="InterPro" id="IPR036962">
    <property type="entry name" value="Glyco_hydro_3_N_sf"/>
</dbReference>
<evidence type="ECO:0000313" key="9">
    <source>
        <dbReference type="EMBL" id="QEE30736.1"/>
    </source>
</evidence>
<organism evidence="9 10">
    <name type="scientific">Terriglobus albidus</name>
    <dbReference type="NCBI Taxonomy" id="1592106"/>
    <lineage>
        <taxon>Bacteria</taxon>
        <taxon>Pseudomonadati</taxon>
        <taxon>Acidobacteriota</taxon>
        <taxon>Terriglobia</taxon>
        <taxon>Terriglobales</taxon>
        <taxon>Acidobacteriaceae</taxon>
        <taxon>Terriglobus</taxon>
    </lineage>
</organism>
<name>A0A5B9EKX4_9BACT</name>
<sequence length="784" mass="84777">MIRLYLPLFLGCVFCGLVAGSYAQRPLPSNKELASPQIERRVDALLRQMTLTEKIGQLVQYNATQSHPAGTEKKSTAALNVNPPGPGGVDSYELAQKGELGSMLNAVGQDLTNHFQHAAVDQTRLHIPLLFGADVVHGFRTIFPVPLATASSWDPDLITEMGRTAAIEARTAGVNWFYSPMVDIARDPRWGRCTEGAGEDPYLGSVIARAYIRGYQGKSLGDRNSVAASVKHYAAYGAAEAGRDYNTTDMSDLLLRQVYLAPYRAAAQEGAATFMSAFNSLNGVPASANPYLMQTILREEWGFNGFIVSDYTAVMELIRHGIALDAASATEKALKAGVDIDMNAHFYDKELPALVNSGKVPMAVVDEAVRRILRVKFALGLFEHPFTEGPEVTRAVPEHRPLARRAAEESFVLLQNKPVNGKPLLPLTGNGRNIALIGPLADDAPDMVGAWSGANNFEDVHTLRQSFTEAAQQEGFALAYAKGTDISGNSNAGFEAAVAAAEEADVVVMALGESSDMSGEAASRTHLDLPGNQQALLEAVQATGKPIVLLIFSGRPLVLKWASEHVPAVMEVWFPGMETGPAITNVLFGKTAPSGKLTMSFPQSVGQVPIYYNRLPTGRPIQYPDPAHPDAYVEKKYVSRYLDESNDPLFPFGHGLTYTAFAYKDVSVSAQRVNASALMKDRKANPLIASAIITNTGEREGSEVVQCYINIRGASTEQPVRSLQGFARVTLKPGESRKVEFPLGFDELSFYNAKSQQVIEPAEYTVFIGGSSLADQAARFVTLP</sequence>
<keyword evidence="4" id="KW-0732">Signal</keyword>
<evidence type="ECO:0000256" key="2">
    <source>
        <dbReference type="ARBA" id="ARBA00005336"/>
    </source>
</evidence>
<dbReference type="InterPro" id="IPR002772">
    <property type="entry name" value="Glyco_hydro_3_C"/>
</dbReference>
<dbReference type="OrthoDB" id="9805821at2"/>
<dbReference type="PANTHER" id="PTHR30620">
    <property type="entry name" value="PERIPLASMIC BETA-GLUCOSIDASE-RELATED"/>
    <property type="match status" value="1"/>
</dbReference>
<dbReference type="Pfam" id="PF00933">
    <property type="entry name" value="Glyco_hydro_3"/>
    <property type="match status" value="1"/>
</dbReference>
<dbReference type="InterPro" id="IPR036881">
    <property type="entry name" value="Glyco_hydro_3_C_sf"/>
</dbReference>
<dbReference type="EC" id="3.2.1.21" evidence="3"/>
<dbReference type="SUPFAM" id="SSF51445">
    <property type="entry name" value="(Trans)glycosidases"/>
    <property type="match status" value="1"/>
</dbReference>
<dbReference type="GO" id="GO:0009251">
    <property type="term" value="P:glucan catabolic process"/>
    <property type="evidence" value="ECO:0007669"/>
    <property type="project" value="TreeGrafter"/>
</dbReference>
<keyword evidence="6 7" id="KW-0326">Glycosidase</keyword>
<dbReference type="PANTHER" id="PTHR30620:SF16">
    <property type="entry name" value="LYSOSOMAL BETA GLUCOSIDASE"/>
    <property type="match status" value="1"/>
</dbReference>
<dbReference type="PROSITE" id="PS00775">
    <property type="entry name" value="GLYCOSYL_HYDROL_F3"/>
    <property type="match status" value="1"/>
</dbReference>
<dbReference type="Gene3D" id="3.20.20.300">
    <property type="entry name" value="Glycoside hydrolase, family 3, N-terminal domain"/>
    <property type="match status" value="1"/>
</dbReference>
<evidence type="ECO:0000256" key="5">
    <source>
        <dbReference type="ARBA" id="ARBA00022801"/>
    </source>
</evidence>
<evidence type="ECO:0000256" key="7">
    <source>
        <dbReference type="RuleBase" id="RU361161"/>
    </source>
</evidence>
<dbReference type="InterPro" id="IPR019800">
    <property type="entry name" value="Glyco_hydro_3_AS"/>
</dbReference>
<dbReference type="InterPro" id="IPR013783">
    <property type="entry name" value="Ig-like_fold"/>
</dbReference>
<evidence type="ECO:0000313" key="10">
    <source>
        <dbReference type="Proteomes" id="UP000321820"/>
    </source>
</evidence>